<reference evidence="3" key="1">
    <citation type="journal article" date="2019" name="Int. J. Syst. Evol. Microbiol.">
        <title>The Global Catalogue of Microorganisms (GCM) 10K type strain sequencing project: providing services to taxonomists for standard genome sequencing and annotation.</title>
        <authorList>
            <consortium name="The Broad Institute Genomics Platform"/>
            <consortium name="The Broad Institute Genome Sequencing Center for Infectious Disease"/>
            <person name="Wu L."/>
            <person name="Ma J."/>
        </authorList>
    </citation>
    <scope>NUCLEOTIDE SEQUENCE [LARGE SCALE GENOMIC DNA]</scope>
    <source>
        <strain evidence="3">JCM 17923</strain>
    </source>
</reference>
<dbReference type="Proteomes" id="UP001501153">
    <property type="component" value="Unassembled WGS sequence"/>
</dbReference>
<evidence type="ECO:0008006" key="4">
    <source>
        <dbReference type="Google" id="ProtNLM"/>
    </source>
</evidence>
<dbReference type="RefSeq" id="WP_345235444.1">
    <property type="nucleotide sequence ID" value="NZ_BAABGZ010000016.1"/>
</dbReference>
<comment type="caution">
    <text evidence="2">The sequence shown here is derived from an EMBL/GenBank/DDBJ whole genome shotgun (WGS) entry which is preliminary data.</text>
</comment>
<dbReference type="InterPro" id="IPR009752">
    <property type="entry name" value="Phage_Mu_GpJ"/>
</dbReference>
<evidence type="ECO:0000313" key="2">
    <source>
        <dbReference type="EMBL" id="GAA4354102.1"/>
    </source>
</evidence>
<name>A0ABP8I992_9BACT</name>
<feature type="region of interest" description="Disordered" evidence="1">
    <location>
        <begin position="15"/>
        <end position="47"/>
    </location>
</feature>
<evidence type="ECO:0000256" key="1">
    <source>
        <dbReference type="SAM" id="MobiDB-lite"/>
    </source>
</evidence>
<accession>A0ABP8I992</accession>
<organism evidence="2 3">
    <name type="scientific">Hymenobacter saemangeumensis</name>
    <dbReference type="NCBI Taxonomy" id="1084522"/>
    <lineage>
        <taxon>Bacteria</taxon>
        <taxon>Pseudomonadati</taxon>
        <taxon>Bacteroidota</taxon>
        <taxon>Cytophagia</taxon>
        <taxon>Cytophagales</taxon>
        <taxon>Hymenobacteraceae</taxon>
        <taxon>Hymenobacter</taxon>
    </lineage>
</organism>
<feature type="compositionally biased region" description="Acidic residues" evidence="1">
    <location>
        <begin position="31"/>
        <end position="46"/>
    </location>
</feature>
<feature type="compositionally biased region" description="Polar residues" evidence="1">
    <location>
        <begin position="143"/>
        <end position="152"/>
    </location>
</feature>
<sequence>MLFLTPNDFLGQISREDLDTLLEEQPQPEPEPVDPEVEPTGDEPAPEPEPTIIELAERNAMAEVASYLRGRYDMEAAFSLSGMLRNAQLVMIVVDVALWHLLPRVTFRMVSEVRETRYNAALKWLKLAQDGKSNPDLPRYAPSSGTSTQRNNLFRYGSQPARSHNF</sequence>
<evidence type="ECO:0000313" key="3">
    <source>
        <dbReference type="Proteomes" id="UP001501153"/>
    </source>
</evidence>
<proteinExistence type="predicted"/>
<gene>
    <name evidence="2" type="ORF">GCM10023185_15430</name>
</gene>
<keyword evidence="3" id="KW-1185">Reference proteome</keyword>
<protein>
    <recommendedName>
        <fullName evidence="4">DUF1320 domain-containing protein</fullName>
    </recommendedName>
</protein>
<feature type="region of interest" description="Disordered" evidence="1">
    <location>
        <begin position="135"/>
        <end position="166"/>
    </location>
</feature>
<dbReference type="EMBL" id="BAABGZ010000016">
    <property type="protein sequence ID" value="GAA4354102.1"/>
    <property type="molecule type" value="Genomic_DNA"/>
</dbReference>
<dbReference type="Pfam" id="PF07030">
    <property type="entry name" value="Phage_Mu_Gp36"/>
    <property type="match status" value="1"/>
</dbReference>